<dbReference type="SMART" id="SM00091">
    <property type="entry name" value="PAS"/>
    <property type="match status" value="2"/>
</dbReference>
<dbReference type="PANTHER" id="PTHR43547">
    <property type="entry name" value="TWO-COMPONENT HISTIDINE KINASE"/>
    <property type="match status" value="1"/>
</dbReference>
<dbReference type="Pfam" id="PF08448">
    <property type="entry name" value="PAS_4"/>
    <property type="match status" value="2"/>
</dbReference>
<reference evidence="12" key="1">
    <citation type="submission" date="2017-10" db="EMBL/GenBank/DDBJ databases">
        <title>Massilia psychrophilum sp. nov., a novel purple-pigmented bacterium isolated from Tianshan glacier, Xinjiang Municipality, China.</title>
        <authorList>
            <person name="Wang H."/>
        </authorList>
    </citation>
    <scope>NUCLEOTIDE SEQUENCE [LARGE SCALE GENOMIC DNA]</scope>
    <source>
        <strain evidence="12">B2</strain>
    </source>
</reference>
<dbReference type="InterPro" id="IPR003018">
    <property type="entry name" value="GAF"/>
</dbReference>
<dbReference type="Gene3D" id="3.40.50.2300">
    <property type="match status" value="1"/>
</dbReference>
<dbReference type="InterPro" id="IPR003594">
    <property type="entry name" value="HATPase_dom"/>
</dbReference>
<evidence type="ECO:0000256" key="8">
    <source>
        <dbReference type="ARBA" id="ARBA00023136"/>
    </source>
</evidence>
<dbReference type="InterPro" id="IPR000014">
    <property type="entry name" value="PAS"/>
</dbReference>
<dbReference type="CDD" id="cd00082">
    <property type="entry name" value="HisKA"/>
    <property type="match status" value="1"/>
</dbReference>
<dbReference type="FunFam" id="3.30.565.10:FF:000006">
    <property type="entry name" value="Sensor histidine kinase WalK"/>
    <property type="match status" value="1"/>
</dbReference>
<feature type="modified residue" description="4-aspartylphosphate" evidence="9">
    <location>
        <position position="788"/>
    </location>
</feature>
<evidence type="ECO:0000256" key="1">
    <source>
        <dbReference type="ARBA" id="ARBA00000085"/>
    </source>
</evidence>
<evidence type="ECO:0000256" key="4">
    <source>
        <dbReference type="ARBA" id="ARBA00022553"/>
    </source>
</evidence>
<dbReference type="InterPro" id="IPR004358">
    <property type="entry name" value="Sig_transdc_His_kin-like_C"/>
</dbReference>
<keyword evidence="7" id="KW-0902">Two-component regulatory system</keyword>
<dbReference type="InterPro" id="IPR029016">
    <property type="entry name" value="GAF-like_dom_sf"/>
</dbReference>
<comment type="catalytic activity">
    <reaction evidence="1">
        <text>ATP + protein L-histidine = ADP + protein N-phospho-L-histidine.</text>
        <dbReference type="EC" id="2.7.13.3"/>
    </reaction>
</comment>
<dbReference type="InterPro" id="IPR035965">
    <property type="entry name" value="PAS-like_dom_sf"/>
</dbReference>
<dbReference type="SUPFAM" id="SSF55785">
    <property type="entry name" value="PYP-like sensor domain (PAS domain)"/>
    <property type="match status" value="2"/>
</dbReference>
<dbReference type="SMART" id="SM00065">
    <property type="entry name" value="GAF"/>
    <property type="match status" value="1"/>
</dbReference>
<keyword evidence="4 9" id="KW-0597">Phosphoprotein</keyword>
<sequence length="857" mass="94062">MIKDLDYAALFQASPYPYLLISPDFTLVGANAAYLKATGTTADTLLGKKIFDAFPANPADPASTNLDEVRKSIELAVATHQPHTSPLLRYAIPLSTLEHGPFETRLWSAVHTPVIDTHGEVVFIAQTAIDVTDLYRFDKPKNRYFLKESVQTVPDIAERTRLQLHEALTRVLNAERTELQTLFDQAPGFIAVLSEANHVFMMVNDAFYHLVGRRNLIGNSLWEALPELVGQGLEPILDEVARSGKPIVLHDRRLTLRGEQDGAQAERYVDLVFQPVLDADGTVSAVFAQGHDVTGAYLASAALKEKVRELEAAKARQTVLLKLGERLRSLSDNPDAMMLAASEELAAFLGVPRTGYVTFEKNSNRAVVITTYADPDRVPPLSAIVAEPDEYGQSVMNELRSGRHIVVHDMDTDPRTAGAVAQAHAAIGARASLAVPIRRQDQSVGFMFAHDDQPRQWLDEDIELMYQTTDRTWEAVERAHALLAMREADRRKDEFLAMLAHELRNPLAPIGAAAQLLQVIKPDEARLRQTSEVISRQVRHMTALIDDLLDVSRVTSGRIKLHTALLEVRDIVVEAVEQVQPLITSRKQNLTLDLAQQATLVEGDRKRLVQVVGNILGNAAKYTHDRGHLVVRTSVVEGNVVIEVRDNGIGMTAALSMRVFDLFSQAERTSDRTSGGLGLGLALVKSLVELHGGSVTCASEGAGNGSTFRVQLPHVPDSLQAGEEPMPDRYPHKAPAALRILVVDDNTDAADMLGMLLDAMGYEVQLAYSSLRALECAKECKPDVCLLDIGLPDIDGNELARRLRDLPQTRHARLIAVTGYSQHSDKENTSAAGFAHHLVKPVDIDRLAAILKDIAAV</sequence>
<feature type="domain" description="Histidine kinase" evidence="10">
    <location>
        <begin position="498"/>
        <end position="716"/>
    </location>
</feature>
<dbReference type="EMBL" id="CP024608">
    <property type="protein sequence ID" value="ATQ77582.1"/>
    <property type="molecule type" value="Genomic_DNA"/>
</dbReference>
<dbReference type="InterPro" id="IPR011006">
    <property type="entry name" value="CheY-like_superfamily"/>
</dbReference>
<dbReference type="Pfam" id="PF00512">
    <property type="entry name" value="HisKA"/>
    <property type="match status" value="1"/>
</dbReference>
<dbReference type="InterPro" id="IPR003661">
    <property type="entry name" value="HisK_dim/P_dom"/>
</dbReference>
<dbReference type="SMART" id="SM00387">
    <property type="entry name" value="HATPase_c"/>
    <property type="match status" value="1"/>
</dbReference>
<keyword evidence="6" id="KW-0418">Kinase</keyword>
<dbReference type="InterPro" id="IPR036890">
    <property type="entry name" value="HATPase_C_sf"/>
</dbReference>
<dbReference type="KEGG" id="mass:CR152_26075"/>
<dbReference type="FunFam" id="1.10.287.130:FF:000001">
    <property type="entry name" value="Two-component sensor histidine kinase"/>
    <property type="match status" value="1"/>
</dbReference>
<dbReference type="InterPro" id="IPR005467">
    <property type="entry name" value="His_kinase_dom"/>
</dbReference>
<evidence type="ECO:0000256" key="9">
    <source>
        <dbReference type="PROSITE-ProRule" id="PRU00169"/>
    </source>
</evidence>
<proteinExistence type="predicted"/>
<dbReference type="Gene3D" id="1.10.287.130">
    <property type="match status" value="1"/>
</dbReference>
<organism evidence="12 13">
    <name type="scientific">Massilia violaceinigra</name>
    <dbReference type="NCBI Taxonomy" id="2045208"/>
    <lineage>
        <taxon>Bacteria</taxon>
        <taxon>Pseudomonadati</taxon>
        <taxon>Pseudomonadota</taxon>
        <taxon>Betaproteobacteria</taxon>
        <taxon>Burkholderiales</taxon>
        <taxon>Oxalobacteraceae</taxon>
        <taxon>Telluria group</taxon>
        <taxon>Massilia</taxon>
    </lineage>
</organism>
<accession>A0A2D2DRH8</accession>
<gene>
    <name evidence="12" type="ORF">CR152_26075</name>
</gene>
<evidence type="ECO:0000256" key="6">
    <source>
        <dbReference type="ARBA" id="ARBA00022777"/>
    </source>
</evidence>
<name>A0A2D2DRH8_9BURK</name>
<dbReference type="PROSITE" id="PS50109">
    <property type="entry name" value="HIS_KIN"/>
    <property type="match status" value="1"/>
</dbReference>
<comment type="subcellular location">
    <subcellularLocation>
        <location evidence="2">Cell inner membrane</location>
        <topology evidence="2">Multi-pass membrane protein</topology>
    </subcellularLocation>
</comment>
<evidence type="ECO:0000256" key="7">
    <source>
        <dbReference type="ARBA" id="ARBA00023012"/>
    </source>
</evidence>
<keyword evidence="5" id="KW-0808">Transferase</keyword>
<dbReference type="SUPFAM" id="SSF47384">
    <property type="entry name" value="Homodimeric domain of signal transducing histidine kinase"/>
    <property type="match status" value="1"/>
</dbReference>
<evidence type="ECO:0000256" key="5">
    <source>
        <dbReference type="ARBA" id="ARBA00022679"/>
    </source>
</evidence>
<dbReference type="EC" id="2.7.13.3" evidence="3"/>
<dbReference type="GO" id="GO:0005886">
    <property type="term" value="C:plasma membrane"/>
    <property type="evidence" value="ECO:0007669"/>
    <property type="project" value="UniProtKB-SubCell"/>
</dbReference>
<dbReference type="Gene3D" id="3.30.450.20">
    <property type="entry name" value="PAS domain"/>
    <property type="match status" value="2"/>
</dbReference>
<dbReference type="CDD" id="cd00075">
    <property type="entry name" value="HATPase"/>
    <property type="match status" value="1"/>
</dbReference>
<evidence type="ECO:0000259" key="11">
    <source>
        <dbReference type="PROSITE" id="PS50110"/>
    </source>
</evidence>
<dbReference type="AlphaFoldDB" id="A0A2D2DRH8"/>
<dbReference type="CDD" id="cd17580">
    <property type="entry name" value="REC_2_DhkD-like"/>
    <property type="match status" value="1"/>
</dbReference>
<evidence type="ECO:0000256" key="2">
    <source>
        <dbReference type="ARBA" id="ARBA00004429"/>
    </source>
</evidence>
<dbReference type="OrthoDB" id="9808408at2"/>
<feature type="domain" description="Response regulatory" evidence="11">
    <location>
        <begin position="739"/>
        <end position="855"/>
    </location>
</feature>
<dbReference type="SUPFAM" id="SSF55874">
    <property type="entry name" value="ATPase domain of HSP90 chaperone/DNA topoisomerase II/histidine kinase"/>
    <property type="match status" value="1"/>
</dbReference>
<evidence type="ECO:0000313" key="13">
    <source>
        <dbReference type="Proteomes" id="UP000229897"/>
    </source>
</evidence>
<dbReference type="Pfam" id="PF01590">
    <property type="entry name" value="GAF"/>
    <property type="match status" value="1"/>
</dbReference>
<evidence type="ECO:0000256" key="3">
    <source>
        <dbReference type="ARBA" id="ARBA00012438"/>
    </source>
</evidence>
<keyword evidence="8" id="KW-0472">Membrane</keyword>
<dbReference type="Gene3D" id="3.30.450.40">
    <property type="match status" value="1"/>
</dbReference>
<dbReference type="Pfam" id="PF02518">
    <property type="entry name" value="HATPase_c"/>
    <property type="match status" value="1"/>
</dbReference>
<dbReference type="PROSITE" id="PS50110">
    <property type="entry name" value="RESPONSE_REGULATORY"/>
    <property type="match status" value="1"/>
</dbReference>
<dbReference type="SUPFAM" id="SSF55781">
    <property type="entry name" value="GAF domain-like"/>
    <property type="match status" value="1"/>
</dbReference>
<dbReference type="SMART" id="SM00388">
    <property type="entry name" value="HisKA"/>
    <property type="match status" value="1"/>
</dbReference>
<dbReference type="Proteomes" id="UP000229897">
    <property type="component" value="Chromosome"/>
</dbReference>
<dbReference type="Pfam" id="PF00072">
    <property type="entry name" value="Response_reg"/>
    <property type="match status" value="1"/>
</dbReference>
<evidence type="ECO:0000313" key="12">
    <source>
        <dbReference type="EMBL" id="ATQ77582.1"/>
    </source>
</evidence>
<dbReference type="InterPro" id="IPR036097">
    <property type="entry name" value="HisK_dim/P_sf"/>
</dbReference>
<dbReference type="GO" id="GO:0000155">
    <property type="term" value="F:phosphorelay sensor kinase activity"/>
    <property type="evidence" value="ECO:0007669"/>
    <property type="project" value="InterPro"/>
</dbReference>
<dbReference type="RefSeq" id="WP_099879893.1">
    <property type="nucleotide sequence ID" value="NZ_CP024608.1"/>
</dbReference>
<dbReference type="InterPro" id="IPR013656">
    <property type="entry name" value="PAS_4"/>
</dbReference>
<dbReference type="Gene3D" id="3.30.565.10">
    <property type="entry name" value="Histidine kinase-like ATPase, C-terminal domain"/>
    <property type="match status" value="1"/>
</dbReference>
<evidence type="ECO:0000259" key="10">
    <source>
        <dbReference type="PROSITE" id="PS50109"/>
    </source>
</evidence>
<protein>
    <recommendedName>
        <fullName evidence="3">histidine kinase</fullName>
        <ecNumber evidence="3">2.7.13.3</ecNumber>
    </recommendedName>
</protein>
<keyword evidence="13" id="KW-1185">Reference proteome</keyword>
<dbReference type="PANTHER" id="PTHR43547:SF2">
    <property type="entry name" value="HYBRID SIGNAL TRANSDUCTION HISTIDINE KINASE C"/>
    <property type="match status" value="1"/>
</dbReference>
<dbReference type="InterPro" id="IPR001789">
    <property type="entry name" value="Sig_transdc_resp-reg_receiver"/>
</dbReference>
<dbReference type="PRINTS" id="PR00344">
    <property type="entry name" value="BCTRLSENSOR"/>
</dbReference>
<dbReference type="SUPFAM" id="SSF52172">
    <property type="entry name" value="CheY-like"/>
    <property type="match status" value="1"/>
</dbReference>
<dbReference type="SMART" id="SM00448">
    <property type="entry name" value="REC"/>
    <property type="match status" value="1"/>
</dbReference>